<organism evidence="2 3">
    <name type="scientific">Bionectria ochroleuca</name>
    <name type="common">Gliocladium roseum</name>
    <dbReference type="NCBI Taxonomy" id="29856"/>
    <lineage>
        <taxon>Eukaryota</taxon>
        <taxon>Fungi</taxon>
        <taxon>Dikarya</taxon>
        <taxon>Ascomycota</taxon>
        <taxon>Pezizomycotina</taxon>
        <taxon>Sordariomycetes</taxon>
        <taxon>Hypocreomycetidae</taxon>
        <taxon>Hypocreales</taxon>
        <taxon>Bionectriaceae</taxon>
        <taxon>Clonostachys</taxon>
    </lineage>
</organism>
<evidence type="ECO:0000313" key="3">
    <source>
        <dbReference type="Proteomes" id="UP000616885"/>
    </source>
</evidence>
<feature type="region of interest" description="Disordered" evidence="1">
    <location>
        <begin position="172"/>
        <end position="210"/>
    </location>
</feature>
<dbReference type="Proteomes" id="UP000616885">
    <property type="component" value="Unassembled WGS sequence"/>
</dbReference>
<dbReference type="AlphaFoldDB" id="A0A8H7TS09"/>
<evidence type="ECO:0000313" key="2">
    <source>
        <dbReference type="EMBL" id="KAF9757616.1"/>
    </source>
</evidence>
<dbReference type="EMBL" id="JADCTT010000002">
    <property type="protein sequence ID" value="KAF9757616.1"/>
    <property type="molecule type" value="Genomic_DNA"/>
</dbReference>
<accession>A0A8H7TS09</accession>
<feature type="region of interest" description="Disordered" evidence="1">
    <location>
        <begin position="46"/>
        <end position="136"/>
    </location>
</feature>
<evidence type="ECO:0000256" key="1">
    <source>
        <dbReference type="SAM" id="MobiDB-lite"/>
    </source>
</evidence>
<feature type="compositionally biased region" description="Polar residues" evidence="1">
    <location>
        <begin position="113"/>
        <end position="136"/>
    </location>
</feature>
<reference evidence="2" key="1">
    <citation type="submission" date="2020-10" db="EMBL/GenBank/DDBJ databases">
        <title>High-Quality Genome Resource of Clonostachys rosea strain S41 by Oxford Nanopore Long-Read Sequencing.</title>
        <authorList>
            <person name="Wang H."/>
        </authorList>
    </citation>
    <scope>NUCLEOTIDE SEQUENCE</scope>
    <source>
        <strain evidence="2">S41</strain>
    </source>
</reference>
<protein>
    <submittedName>
        <fullName evidence="2">Uncharacterized protein</fullName>
    </submittedName>
</protein>
<proteinExistence type="predicted"/>
<name>A0A8H7TS09_BIOOC</name>
<gene>
    <name evidence="2" type="ORF">IM811_008560</name>
</gene>
<feature type="compositionally biased region" description="Polar residues" evidence="1">
    <location>
        <begin position="190"/>
        <end position="199"/>
    </location>
</feature>
<feature type="compositionally biased region" description="Polar residues" evidence="1">
    <location>
        <begin position="77"/>
        <end position="90"/>
    </location>
</feature>
<comment type="caution">
    <text evidence="2">The sequence shown here is derived from an EMBL/GenBank/DDBJ whole genome shotgun (WGS) entry which is preliminary data.</text>
</comment>
<sequence length="220" mass="24350">MDADSISDDLTIQQVMLDSIEEDTFDGVEQEREGIMAEIARLTALLEEAKKPGNSHGAGPSSHQRPATPEPQHYSPAGSSLSIPESTSHVATRDQHNAAQYSLPSRKRDRDNSSYQANKSRRTTPSPHPATSFSSSYDFDNLEVIDLTGDIDPDFMAEQVRQEKILEQEKADQEFARLLSSQEEGAASTPELSQNSAPRASQAPHPTRTALLRKLWIHRD</sequence>